<protein>
    <submittedName>
        <fullName evidence="1">Uncharacterized protein</fullName>
    </submittedName>
</protein>
<evidence type="ECO:0000313" key="2">
    <source>
        <dbReference type="Proteomes" id="UP001500064"/>
    </source>
</evidence>
<dbReference type="Proteomes" id="UP001500064">
    <property type="component" value="Unassembled WGS sequence"/>
</dbReference>
<proteinExistence type="predicted"/>
<dbReference type="RefSeq" id="WP_346110199.1">
    <property type="nucleotide sequence ID" value="NZ_BAAAMU010000056.1"/>
</dbReference>
<reference evidence="1 2" key="1">
    <citation type="journal article" date="2019" name="Int. J. Syst. Evol. Microbiol.">
        <title>The Global Catalogue of Microorganisms (GCM) 10K type strain sequencing project: providing services to taxonomists for standard genome sequencing and annotation.</title>
        <authorList>
            <consortium name="The Broad Institute Genomics Platform"/>
            <consortium name="The Broad Institute Genome Sequencing Center for Infectious Disease"/>
            <person name="Wu L."/>
            <person name="Ma J."/>
        </authorList>
    </citation>
    <scope>NUCLEOTIDE SEQUENCE [LARGE SCALE GENOMIC DNA]</scope>
    <source>
        <strain evidence="1 2">JCM 13929</strain>
    </source>
</reference>
<accession>A0ABN2FR65</accession>
<sequence length="61" mass="6704">MESRRECASTCETTYLMASPVNRRGLSEAIASLEAGGGIVRELADDREEQRPHQDVKRGLG</sequence>
<gene>
    <name evidence="1" type="ORF">GCM10009733_063450</name>
</gene>
<dbReference type="EMBL" id="BAAAMU010000056">
    <property type="protein sequence ID" value="GAA1657111.1"/>
    <property type="molecule type" value="Genomic_DNA"/>
</dbReference>
<organism evidence="1 2">
    <name type="scientific">Nonomuraea maheshkhaliensis</name>
    <dbReference type="NCBI Taxonomy" id="419590"/>
    <lineage>
        <taxon>Bacteria</taxon>
        <taxon>Bacillati</taxon>
        <taxon>Actinomycetota</taxon>
        <taxon>Actinomycetes</taxon>
        <taxon>Streptosporangiales</taxon>
        <taxon>Streptosporangiaceae</taxon>
        <taxon>Nonomuraea</taxon>
    </lineage>
</organism>
<dbReference type="Gene3D" id="1.10.1220.170">
    <property type="match status" value="1"/>
</dbReference>
<evidence type="ECO:0000313" key="1">
    <source>
        <dbReference type="EMBL" id="GAA1657111.1"/>
    </source>
</evidence>
<comment type="caution">
    <text evidence="1">The sequence shown here is derived from an EMBL/GenBank/DDBJ whole genome shotgun (WGS) entry which is preliminary data.</text>
</comment>
<keyword evidence="2" id="KW-1185">Reference proteome</keyword>
<name>A0ABN2FR65_9ACTN</name>